<sequence>MRKIMFNDRFLLTQAVLERRKTQTRRLEKCLKFYSPADPIWVNSRYKPGELVAIAQSYKDTYDYMTEHLNELGIIRRFVRKLIWDNYRDHKGWGNKMFVKPDFMQHHIKIKNVRLQRLQDITDDEVLLEGVREVETSNNWGNSATHTEYNVTYYDKKGSTKQLIGRSPKEAYAALIDVLSGKGTWESNPYVFVYDFELSDLSVDPHEEIG</sequence>
<organism evidence="1">
    <name type="scientific">Porphyromonas phage phage016a_WW2866</name>
    <dbReference type="NCBI Taxonomy" id="3154106"/>
    <lineage>
        <taxon>Viruses</taxon>
        <taxon>Duplodnaviria</taxon>
        <taxon>Heunggongvirae</taxon>
        <taxon>Uroviricota</taxon>
        <taxon>Caudoviricetes</taxon>
        <taxon>Nixviridae</taxon>
        <taxon>Dewhirstvirus</taxon>
        <taxon>Dewhirstvirus pging00J</taxon>
    </lineage>
</organism>
<evidence type="ECO:0000313" key="1">
    <source>
        <dbReference type="EMBL" id="DBA55293.1"/>
    </source>
</evidence>
<accession>A0AAT9J8C8</accession>
<reference evidence="1" key="1">
    <citation type="journal article" date="2023" name="Microbiome">
        <title>Phages are unrecognized players in the ecology of the oral pathogen Porphyromonas gingivalis.</title>
        <authorList>
            <person name="Matrishin C.B."/>
            <person name="Haase E.M."/>
            <person name="Dewhirst F.E."/>
            <person name="Mark Welch J.L."/>
            <person name="Miranda-Sanchez F."/>
            <person name="Chen T."/>
            <person name="MacFarland D.C."/>
            <person name="Kauffman K.M."/>
        </authorList>
    </citation>
    <scope>NUCLEOTIDE SEQUENCE</scope>
</reference>
<name>A0AAT9J8C8_9CAUD</name>
<protein>
    <submittedName>
        <fullName evidence="1">Uncharacterized protein</fullName>
    </submittedName>
</protein>
<reference evidence="1" key="2">
    <citation type="submission" date="2024-05" db="EMBL/GenBank/DDBJ databases">
        <authorList>
            <person name="Matrishin C.B."/>
            <person name="Kauffman K.M."/>
        </authorList>
    </citation>
    <scope>NUCLEOTIDE SEQUENCE</scope>
</reference>
<dbReference type="EMBL" id="BK068097">
    <property type="protein sequence ID" value="DBA55293.1"/>
    <property type="molecule type" value="Genomic_DNA"/>
</dbReference>
<proteinExistence type="predicted"/>